<comment type="caution">
    <text evidence="1">The sequence shown here is derived from an EMBL/GenBank/DDBJ whole genome shotgun (WGS) entry which is preliminary data.</text>
</comment>
<organism evidence="1 2">
    <name type="scientific">Candidatus Korarchaeum cryptofilum</name>
    <dbReference type="NCBI Taxonomy" id="498846"/>
    <lineage>
        <taxon>Archaea</taxon>
        <taxon>Thermoproteota</taxon>
        <taxon>Candidatus Korarchaeia</taxon>
        <taxon>Candidatus Korarchaeales</taxon>
        <taxon>Candidatus Korarchaeaceae</taxon>
        <taxon>Candidatus Korarchaeum</taxon>
    </lineage>
</organism>
<accession>A0A3R9QRP0</accession>
<proteinExistence type="predicted"/>
<dbReference type="RefSeq" id="WP_125742098.1">
    <property type="nucleotide sequence ID" value="NZ_RCOR01000032.1"/>
</dbReference>
<gene>
    <name evidence="1" type="ORF">D9Q81_06485</name>
</gene>
<dbReference type="AlphaFoldDB" id="A0A3R9QRP0"/>
<evidence type="ECO:0000313" key="2">
    <source>
        <dbReference type="Proteomes" id="UP000278149"/>
    </source>
</evidence>
<evidence type="ECO:0000313" key="1">
    <source>
        <dbReference type="EMBL" id="RSN68249.1"/>
    </source>
</evidence>
<reference evidence="1 2" key="1">
    <citation type="submission" date="2018-10" db="EMBL/GenBank/DDBJ databases">
        <title>Co-occurring genomic capacity for anaerobic methane metabolism and dissimilatory sulfite reduction discovered in the Korarchaeota.</title>
        <authorList>
            <person name="Mckay L.J."/>
            <person name="Dlakic M."/>
            <person name="Fields M.W."/>
            <person name="Delmont T.O."/>
            <person name="Eren A.M."/>
            <person name="Jay Z.J."/>
            <person name="Klingelsmith K.B."/>
            <person name="Rusch D.B."/>
            <person name="Inskeep W.P."/>
        </authorList>
    </citation>
    <scope>NUCLEOTIDE SEQUENCE [LARGE SCALE GENOMIC DNA]</scope>
    <source>
        <strain evidence="1 2">WS</strain>
    </source>
</reference>
<dbReference type="Proteomes" id="UP000278149">
    <property type="component" value="Unassembled WGS sequence"/>
</dbReference>
<dbReference type="EMBL" id="RCOR01000032">
    <property type="protein sequence ID" value="RSN68249.1"/>
    <property type="molecule type" value="Genomic_DNA"/>
</dbReference>
<sequence length="607" mass="70742">MIPDILLVSSLFREDEGLKSLKFMNPEYDGKIFIDREFYKLEGGTFRVKSPKDVKDEGLRNIRSIGVLFLLPLSDEKVRFIDLIDRELRYFIKRLEEGSLRDLERPLMRAALQIFLYDKLSINFGEEIQALLEDVLLKDNILSNIQYFHVITEEQTGESTLREIELLNNENYAELLVESLINITFEMLSIFPQSGDPRELAYRFYKIINSIILNQLTIYIKSVYRSKLVSHKVEEPVANTIELIVDELLLPYLDFVQEVMPSHANIKLREVLSSIKEIYEEYVEKLTRMNILSKKSLKELMGNKTSERGEINDDFNVKFFTHLVRNSGIAGLMYANSAVIPYLQFTISILHYLVRADMVYFFTNLYNFVNMMNQVNNTMNTLPYFLAIPSDGSIKDDNKKRGELLGFLSKLYEPGRLDNLKGFIKDIKYFDLSIEGSEKHKFYEIKSDDLEYHLKDLRNSFSITHGVLPVIPITISEEILDEKFIIYLGYFYDKSDKLRYSANKISLILGKYIENYVQNLKSSLAPLRGESEESDTLEDLETLMIEAEEIREYLISLAEDISGLHNKIKQIAENKDGFIKKISRIVKNIYTYIPEFFIINGYKMKTT</sequence>
<protein>
    <submittedName>
        <fullName evidence="1">Uncharacterized protein</fullName>
    </submittedName>
</protein>
<name>A0A3R9QRP0_9CREN</name>